<dbReference type="GO" id="GO:0035513">
    <property type="term" value="P:oxidative RNA demethylation"/>
    <property type="evidence" value="ECO:0007669"/>
    <property type="project" value="TreeGrafter"/>
</dbReference>
<dbReference type="PANTHER" id="PTHR16557">
    <property type="entry name" value="ALKYLATED DNA REPAIR PROTEIN ALKB-RELATED"/>
    <property type="match status" value="1"/>
</dbReference>
<dbReference type="Gene3D" id="2.60.120.590">
    <property type="entry name" value="Alpha-ketoglutarate-dependent dioxygenase AlkB-like"/>
    <property type="match status" value="1"/>
</dbReference>
<dbReference type="InterPro" id="IPR004574">
    <property type="entry name" value="Alkb"/>
</dbReference>
<comment type="catalytic activity">
    <reaction evidence="8">
        <text>a methylated nucleobase within DNA + 2-oxoglutarate + O2 = a nucleobase within DNA + formaldehyde + succinate + CO2</text>
        <dbReference type="Rhea" id="RHEA:30299"/>
        <dbReference type="Rhea" id="RHEA-COMP:12192"/>
        <dbReference type="Rhea" id="RHEA-COMP:12193"/>
        <dbReference type="ChEBI" id="CHEBI:15379"/>
        <dbReference type="ChEBI" id="CHEBI:16526"/>
        <dbReference type="ChEBI" id="CHEBI:16810"/>
        <dbReference type="ChEBI" id="CHEBI:16842"/>
        <dbReference type="ChEBI" id="CHEBI:30031"/>
        <dbReference type="ChEBI" id="CHEBI:32875"/>
        <dbReference type="ChEBI" id="CHEBI:64428"/>
        <dbReference type="EC" id="1.14.11.33"/>
    </reaction>
</comment>
<evidence type="ECO:0000256" key="11">
    <source>
        <dbReference type="ARBA" id="ARBA00072243"/>
    </source>
</evidence>
<comment type="caution">
    <text evidence="16">The sequence shown here is derived from an EMBL/GenBank/DDBJ whole genome shotgun (WGS) entry which is preliminary data.</text>
</comment>
<comment type="function">
    <text evidence="9">Dioxygenase that repairs alkylated DNA and RNA containing 3-methylcytosine or 1-methyladenine by oxidative demethylation. Has highest activity towards 3-methylcytosine. Has lower activity towards alkylated DNA containing ethenoadenine, and no detectable activity towards 1-methylguanine or 3-methylthymine. Accepts double-stranded and single-stranded substrates. Requires molecular oxygen, alpha-ketoglutarate and iron. Provides extensive resistance to alkylating agents such as MMS and DMS (SN2 agents), but not to MMNG and MNU (SN1 agents).</text>
</comment>
<evidence type="ECO:0000256" key="12">
    <source>
        <dbReference type="ARBA" id="ARBA00080712"/>
    </source>
</evidence>
<dbReference type="Proteomes" id="UP000584867">
    <property type="component" value="Unassembled WGS sequence"/>
</dbReference>
<feature type="domain" description="Fe2OG dioxygenase" evidence="15">
    <location>
        <begin position="117"/>
        <end position="217"/>
    </location>
</feature>
<evidence type="ECO:0000256" key="9">
    <source>
        <dbReference type="ARBA" id="ARBA00055649"/>
    </source>
</evidence>
<keyword evidence="4" id="KW-0223">Dioxygenase</keyword>
<dbReference type="GO" id="GO:0005737">
    <property type="term" value="C:cytoplasm"/>
    <property type="evidence" value="ECO:0007669"/>
    <property type="project" value="TreeGrafter"/>
</dbReference>
<comment type="cofactor">
    <cofactor evidence="14">
        <name>Fe(2+)</name>
        <dbReference type="ChEBI" id="CHEBI:29033"/>
    </cofactor>
    <text evidence="14">Binds 1 Fe(2+) ion per subunit.</text>
</comment>
<feature type="binding site" evidence="14">
    <location>
        <position position="191"/>
    </location>
    <ligand>
        <name>Fe cation</name>
        <dbReference type="ChEBI" id="CHEBI:24875"/>
        <note>catalytic</note>
    </ligand>
</feature>
<dbReference type="PROSITE" id="PS51471">
    <property type="entry name" value="FE2OG_OXY"/>
    <property type="match status" value="1"/>
</dbReference>
<dbReference type="EC" id="1.14.11.33" evidence="10"/>
<name>A0A7W7ZLE2_9BACT</name>
<evidence type="ECO:0000256" key="14">
    <source>
        <dbReference type="PIRSR" id="PIRSR604574-2"/>
    </source>
</evidence>
<evidence type="ECO:0000256" key="13">
    <source>
        <dbReference type="ARBA" id="ARBA00082512"/>
    </source>
</evidence>
<dbReference type="FunFam" id="2.60.120.590:FF:000005">
    <property type="entry name" value="Alpha-ketoglutarate-dependent dioxygenase AlkB"/>
    <property type="match status" value="1"/>
</dbReference>
<dbReference type="RefSeq" id="WP_014266887.1">
    <property type="nucleotide sequence ID" value="NZ_JACHIO010000001.1"/>
</dbReference>
<dbReference type="GO" id="GO:0035515">
    <property type="term" value="F:oxidative RNA demethylase activity"/>
    <property type="evidence" value="ECO:0007669"/>
    <property type="project" value="TreeGrafter"/>
</dbReference>
<gene>
    <name evidence="16" type="ORF">HDF15_000395</name>
</gene>
<sequence length="217" mass="23572">MISTLFNDAAELEPLSQDLGPGTAILRGLALNRDALVIEALLSVAAKSPFRHMVTPGGFRMSVAMTNCGALGWVTDRKGYRYAPVDPEIGGLWPAMPKVFMDLAREAATKAGYPTFVPDACLINRYEPGARLTLHQDKNENDFEEPIVSVSLGLPAVFLFGGLERSDKTIRVPVLHGDVLVWGGPARLRYHGVNPLKDGSHPLAGGYRFNLTFRKAA</sequence>
<dbReference type="PANTHER" id="PTHR16557:SF2">
    <property type="entry name" value="NUCLEIC ACID DIOXYGENASE ALKBH1"/>
    <property type="match status" value="1"/>
</dbReference>
<keyword evidence="5 16" id="KW-0560">Oxidoreductase</keyword>
<dbReference type="GO" id="GO:0032259">
    <property type="term" value="P:methylation"/>
    <property type="evidence" value="ECO:0007669"/>
    <property type="project" value="UniProtKB-KW"/>
</dbReference>
<keyword evidence="3" id="KW-0227">DNA damage</keyword>
<feature type="binding site" evidence="14">
    <location>
        <position position="135"/>
    </location>
    <ligand>
        <name>Fe cation</name>
        <dbReference type="ChEBI" id="CHEBI:24875"/>
        <note>catalytic</note>
    </ligand>
</feature>
<evidence type="ECO:0000313" key="16">
    <source>
        <dbReference type="EMBL" id="MBB5062070.1"/>
    </source>
</evidence>
<protein>
    <recommendedName>
        <fullName evidence="11">Alpha-ketoglutarate-dependent dioxygenase AlkB</fullName>
        <ecNumber evidence="10">1.14.11.33</ecNumber>
    </recommendedName>
    <alternativeName>
        <fullName evidence="12">Alkylated DNA repair protein AlkB</fullName>
    </alternativeName>
    <alternativeName>
        <fullName evidence="13">DNA oxidative demethylase AlkB</fullName>
    </alternativeName>
</protein>
<evidence type="ECO:0000256" key="7">
    <source>
        <dbReference type="ARBA" id="ARBA00023204"/>
    </source>
</evidence>
<keyword evidence="7" id="KW-0234">DNA repair</keyword>
<dbReference type="GO" id="GO:0006281">
    <property type="term" value="P:DNA repair"/>
    <property type="evidence" value="ECO:0007669"/>
    <property type="project" value="UniProtKB-KW"/>
</dbReference>
<feature type="binding site" evidence="14">
    <location>
        <position position="137"/>
    </location>
    <ligand>
        <name>Fe cation</name>
        <dbReference type="ChEBI" id="CHEBI:24875"/>
        <note>catalytic</note>
    </ligand>
</feature>
<dbReference type="NCBIfam" id="NF011930">
    <property type="entry name" value="PRK15401.1"/>
    <property type="match status" value="1"/>
</dbReference>
<dbReference type="InterPro" id="IPR037151">
    <property type="entry name" value="AlkB-like_sf"/>
</dbReference>
<evidence type="ECO:0000256" key="4">
    <source>
        <dbReference type="ARBA" id="ARBA00022964"/>
    </source>
</evidence>
<dbReference type="AlphaFoldDB" id="A0A7W7ZLE2"/>
<comment type="similarity">
    <text evidence="1">Belongs to the alkB family.</text>
</comment>
<evidence type="ECO:0000313" key="17">
    <source>
        <dbReference type="Proteomes" id="UP000584867"/>
    </source>
</evidence>
<accession>A0A7W7ZLE2</accession>
<evidence type="ECO:0000256" key="6">
    <source>
        <dbReference type="ARBA" id="ARBA00023004"/>
    </source>
</evidence>
<keyword evidence="16" id="KW-0808">Transferase</keyword>
<evidence type="ECO:0000256" key="2">
    <source>
        <dbReference type="ARBA" id="ARBA00022723"/>
    </source>
</evidence>
<dbReference type="EMBL" id="JACHIO010000001">
    <property type="protein sequence ID" value="MBB5062070.1"/>
    <property type="molecule type" value="Genomic_DNA"/>
</dbReference>
<organism evidence="16 17">
    <name type="scientific">Granulicella mallensis</name>
    <dbReference type="NCBI Taxonomy" id="940614"/>
    <lineage>
        <taxon>Bacteria</taxon>
        <taxon>Pseudomonadati</taxon>
        <taxon>Acidobacteriota</taxon>
        <taxon>Terriglobia</taxon>
        <taxon>Terriglobales</taxon>
        <taxon>Acidobacteriaceae</taxon>
        <taxon>Granulicella</taxon>
    </lineage>
</organism>
<dbReference type="GO" id="GO:0008168">
    <property type="term" value="F:methyltransferase activity"/>
    <property type="evidence" value="ECO:0007669"/>
    <property type="project" value="UniProtKB-KW"/>
</dbReference>
<keyword evidence="16" id="KW-0489">Methyltransferase</keyword>
<evidence type="ECO:0000256" key="3">
    <source>
        <dbReference type="ARBA" id="ARBA00022763"/>
    </source>
</evidence>
<evidence type="ECO:0000256" key="5">
    <source>
        <dbReference type="ARBA" id="ARBA00023002"/>
    </source>
</evidence>
<evidence type="ECO:0000256" key="1">
    <source>
        <dbReference type="ARBA" id="ARBA00007879"/>
    </source>
</evidence>
<reference evidence="16 17" key="1">
    <citation type="submission" date="2020-08" db="EMBL/GenBank/DDBJ databases">
        <title>Genomic Encyclopedia of Type Strains, Phase IV (KMG-V): Genome sequencing to study the core and pangenomes of soil and plant-associated prokaryotes.</title>
        <authorList>
            <person name="Whitman W."/>
        </authorList>
    </citation>
    <scope>NUCLEOTIDE SEQUENCE [LARGE SCALE GENOMIC DNA]</scope>
    <source>
        <strain evidence="16 17">X5P3</strain>
    </source>
</reference>
<dbReference type="SUPFAM" id="SSF51197">
    <property type="entry name" value="Clavaminate synthase-like"/>
    <property type="match status" value="1"/>
</dbReference>
<evidence type="ECO:0000256" key="8">
    <source>
        <dbReference type="ARBA" id="ARBA00050106"/>
    </source>
</evidence>
<dbReference type="GO" id="GO:0035516">
    <property type="term" value="F:broad specificity oxidative DNA demethylase activity"/>
    <property type="evidence" value="ECO:0007669"/>
    <property type="project" value="UniProtKB-EC"/>
</dbReference>
<dbReference type="InterPro" id="IPR027450">
    <property type="entry name" value="AlkB-like"/>
</dbReference>
<keyword evidence="6 14" id="KW-0408">Iron</keyword>
<keyword evidence="2 14" id="KW-0479">Metal-binding</keyword>
<proteinExistence type="inferred from homology"/>
<evidence type="ECO:0000256" key="10">
    <source>
        <dbReference type="ARBA" id="ARBA00066725"/>
    </source>
</evidence>
<evidence type="ECO:0000259" key="15">
    <source>
        <dbReference type="PROSITE" id="PS51471"/>
    </source>
</evidence>
<dbReference type="Pfam" id="PF13532">
    <property type="entry name" value="2OG-FeII_Oxy_2"/>
    <property type="match status" value="1"/>
</dbReference>
<dbReference type="GO" id="GO:0008198">
    <property type="term" value="F:ferrous iron binding"/>
    <property type="evidence" value="ECO:0007669"/>
    <property type="project" value="TreeGrafter"/>
</dbReference>
<dbReference type="InterPro" id="IPR005123">
    <property type="entry name" value="Oxoglu/Fe-dep_dioxygenase_dom"/>
</dbReference>